<reference evidence="1" key="2">
    <citation type="submission" date="2021-04" db="EMBL/GenBank/DDBJ databases">
        <authorList>
            <person name="Gilroy R."/>
        </authorList>
    </citation>
    <scope>NUCLEOTIDE SEQUENCE</scope>
    <source>
        <strain evidence="1">ChiHjej12B11-16260</strain>
    </source>
</reference>
<dbReference type="InterPro" id="IPR002523">
    <property type="entry name" value="MgTranspt_CorA/ZnTranspt_ZntB"/>
</dbReference>
<accession>A0A9D2AQA8</accession>
<dbReference type="EMBL" id="DXFB01000189">
    <property type="protein sequence ID" value="HIX46000.1"/>
    <property type="molecule type" value="Genomic_DNA"/>
</dbReference>
<protein>
    <submittedName>
        <fullName evidence="1">Magnesium transporter CorA family protein</fullName>
    </submittedName>
</protein>
<feature type="non-terminal residue" evidence="1">
    <location>
        <position position="113"/>
    </location>
</feature>
<comment type="caution">
    <text evidence="1">The sequence shown here is derived from an EMBL/GenBank/DDBJ whole genome shotgun (WGS) entry which is preliminary data.</text>
</comment>
<sequence length="113" mass="12829">MLQKYLFRQKFMAAEPSDTSGVWMRVDMPEEKEKELLVQEYGVPADFISDMADADERPRIEYDDGVTLVVLRIPRKNESGKIPYSTVPLGIVMARDCIITIAPFANDVVADFL</sequence>
<dbReference type="InterPro" id="IPR047199">
    <property type="entry name" value="CorA-like"/>
</dbReference>
<dbReference type="PANTHER" id="PTHR47891">
    <property type="entry name" value="TRANSPORTER-RELATED"/>
    <property type="match status" value="1"/>
</dbReference>
<dbReference type="SUPFAM" id="SSF143865">
    <property type="entry name" value="CorA soluble domain-like"/>
    <property type="match status" value="1"/>
</dbReference>
<dbReference type="PANTHER" id="PTHR47891:SF2">
    <property type="entry name" value="MAGNESIUM AND COBALT TRANSPORTER"/>
    <property type="match status" value="1"/>
</dbReference>
<proteinExistence type="predicted"/>
<organism evidence="1 2">
    <name type="scientific">Candidatus Barnesiella excrementipullorum</name>
    <dbReference type="NCBI Taxonomy" id="2838479"/>
    <lineage>
        <taxon>Bacteria</taxon>
        <taxon>Pseudomonadati</taxon>
        <taxon>Bacteroidota</taxon>
        <taxon>Bacteroidia</taxon>
        <taxon>Bacteroidales</taxon>
        <taxon>Barnesiellaceae</taxon>
        <taxon>Barnesiella</taxon>
    </lineage>
</organism>
<dbReference type="GO" id="GO:0046873">
    <property type="term" value="F:metal ion transmembrane transporter activity"/>
    <property type="evidence" value="ECO:0007669"/>
    <property type="project" value="InterPro"/>
</dbReference>
<evidence type="ECO:0000313" key="1">
    <source>
        <dbReference type="EMBL" id="HIX46000.1"/>
    </source>
</evidence>
<dbReference type="Proteomes" id="UP000824246">
    <property type="component" value="Unassembled WGS sequence"/>
</dbReference>
<dbReference type="AlphaFoldDB" id="A0A9D2AQA8"/>
<dbReference type="GO" id="GO:0016020">
    <property type="term" value="C:membrane"/>
    <property type="evidence" value="ECO:0007669"/>
    <property type="project" value="InterPro"/>
</dbReference>
<dbReference type="Gene3D" id="3.30.460.20">
    <property type="entry name" value="CorA soluble domain-like"/>
    <property type="match status" value="1"/>
</dbReference>
<evidence type="ECO:0000313" key="2">
    <source>
        <dbReference type="Proteomes" id="UP000824246"/>
    </source>
</evidence>
<name>A0A9D2AQA8_9BACT</name>
<dbReference type="InterPro" id="IPR045861">
    <property type="entry name" value="CorA_cytoplasmic_dom"/>
</dbReference>
<gene>
    <name evidence="1" type="ORF">H9982_07240</name>
</gene>
<reference evidence="1" key="1">
    <citation type="journal article" date="2021" name="PeerJ">
        <title>Extensive microbial diversity within the chicken gut microbiome revealed by metagenomics and culture.</title>
        <authorList>
            <person name="Gilroy R."/>
            <person name="Ravi A."/>
            <person name="Getino M."/>
            <person name="Pursley I."/>
            <person name="Horton D.L."/>
            <person name="Alikhan N.F."/>
            <person name="Baker D."/>
            <person name="Gharbi K."/>
            <person name="Hall N."/>
            <person name="Watson M."/>
            <person name="Adriaenssens E.M."/>
            <person name="Foster-Nyarko E."/>
            <person name="Jarju S."/>
            <person name="Secka A."/>
            <person name="Antonio M."/>
            <person name="Oren A."/>
            <person name="Chaudhuri R.R."/>
            <person name="La Ragione R."/>
            <person name="Hildebrand F."/>
            <person name="Pallen M.J."/>
        </authorList>
    </citation>
    <scope>NUCLEOTIDE SEQUENCE</scope>
    <source>
        <strain evidence="1">ChiHjej12B11-16260</strain>
    </source>
</reference>
<dbReference type="Pfam" id="PF01544">
    <property type="entry name" value="CorA"/>
    <property type="match status" value="1"/>
</dbReference>